<dbReference type="EMBL" id="JAYGJQ010000004">
    <property type="protein sequence ID" value="MEA9358631.1"/>
    <property type="molecule type" value="Genomic_DNA"/>
</dbReference>
<name>A0ABU5VZW7_9BACT</name>
<organism evidence="2 3">
    <name type="scientific">Bacteriovorax antarcticus</name>
    <dbReference type="NCBI Taxonomy" id="3088717"/>
    <lineage>
        <taxon>Bacteria</taxon>
        <taxon>Pseudomonadati</taxon>
        <taxon>Bdellovibrionota</taxon>
        <taxon>Bacteriovoracia</taxon>
        <taxon>Bacteriovoracales</taxon>
        <taxon>Bacteriovoracaceae</taxon>
        <taxon>Bacteriovorax</taxon>
    </lineage>
</organism>
<dbReference type="RefSeq" id="WP_323579127.1">
    <property type="nucleotide sequence ID" value="NZ_JAYGJQ010000004.1"/>
</dbReference>
<sequence length="111" mass="12313">MKSIIAAILLTFSSVIMAADYQCFSYNTGMQVLANSDTGEIVIKDRFGNELDVITDSTTNIRILATIPETTQVLFVKDNDTIVIIQEQGDSIRGVYGVDDSYQCRIRKPTL</sequence>
<keyword evidence="1" id="KW-0732">Signal</keyword>
<proteinExistence type="predicted"/>
<feature type="signal peptide" evidence="1">
    <location>
        <begin position="1"/>
        <end position="18"/>
    </location>
</feature>
<evidence type="ECO:0000256" key="1">
    <source>
        <dbReference type="SAM" id="SignalP"/>
    </source>
</evidence>
<comment type="caution">
    <text evidence="2">The sequence shown here is derived from an EMBL/GenBank/DDBJ whole genome shotgun (WGS) entry which is preliminary data.</text>
</comment>
<dbReference type="Proteomes" id="UP001302274">
    <property type="component" value="Unassembled WGS sequence"/>
</dbReference>
<reference evidence="2 3" key="1">
    <citation type="submission" date="2023-11" db="EMBL/GenBank/DDBJ databases">
        <title>A Novel Polar Bacteriovorax (B. antarcticus) Isolated from the Biocrust in Antarctica.</title>
        <authorList>
            <person name="Mun W."/>
            <person name="Choi S.Y."/>
            <person name="Mitchell R.J."/>
        </authorList>
    </citation>
    <scope>NUCLEOTIDE SEQUENCE [LARGE SCALE GENOMIC DNA]</scope>
    <source>
        <strain evidence="2 3">PP10</strain>
    </source>
</reference>
<gene>
    <name evidence="2" type="ORF">SHI21_20505</name>
</gene>
<evidence type="ECO:0000313" key="3">
    <source>
        <dbReference type="Proteomes" id="UP001302274"/>
    </source>
</evidence>
<accession>A0ABU5VZW7</accession>
<keyword evidence="3" id="KW-1185">Reference proteome</keyword>
<protein>
    <submittedName>
        <fullName evidence="2">Uncharacterized protein</fullName>
    </submittedName>
</protein>
<evidence type="ECO:0000313" key="2">
    <source>
        <dbReference type="EMBL" id="MEA9358631.1"/>
    </source>
</evidence>
<feature type="chain" id="PRO_5045451571" evidence="1">
    <location>
        <begin position="19"/>
        <end position="111"/>
    </location>
</feature>